<accession>A0A437M6I3</accession>
<evidence type="ECO:0000313" key="3">
    <source>
        <dbReference type="EMBL" id="RVT93165.1"/>
    </source>
</evidence>
<organism evidence="3 4">
    <name type="scientific">Sphingomonas crocodyli</name>
    <dbReference type="NCBI Taxonomy" id="1979270"/>
    <lineage>
        <taxon>Bacteria</taxon>
        <taxon>Pseudomonadati</taxon>
        <taxon>Pseudomonadota</taxon>
        <taxon>Alphaproteobacteria</taxon>
        <taxon>Sphingomonadales</taxon>
        <taxon>Sphingomonadaceae</taxon>
        <taxon>Sphingomonas</taxon>
    </lineage>
</organism>
<dbReference type="PROSITE" id="PS00061">
    <property type="entry name" value="ADH_SHORT"/>
    <property type="match status" value="1"/>
</dbReference>
<dbReference type="Pfam" id="PF13561">
    <property type="entry name" value="adh_short_C2"/>
    <property type="match status" value="1"/>
</dbReference>
<evidence type="ECO:0000256" key="2">
    <source>
        <dbReference type="ARBA" id="ARBA00023002"/>
    </source>
</evidence>
<dbReference type="OrthoDB" id="7064009at2"/>
<evidence type="ECO:0000313" key="4">
    <source>
        <dbReference type="Proteomes" id="UP000282971"/>
    </source>
</evidence>
<dbReference type="FunFam" id="3.40.50.720:FF:000084">
    <property type="entry name" value="Short-chain dehydrogenase reductase"/>
    <property type="match status" value="1"/>
</dbReference>
<dbReference type="RefSeq" id="WP_127741496.1">
    <property type="nucleotide sequence ID" value="NZ_SACN01000001.1"/>
</dbReference>
<dbReference type="InterPro" id="IPR020904">
    <property type="entry name" value="Sc_DH/Rdtase_CS"/>
</dbReference>
<name>A0A437M6I3_9SPHN</name>
<dbReference type="Proteomes" id="UP000282971">
    <property type="component" value="Unassembled WGS sequence"/>
</dbReference>
<protein>
    <submittedName>
        <fullName evidence="3">SDR family oxidoreductase</fullName>
    </submittedName>
</protein>
<dbReference type="Gene3D" id="3.40.50.720">
    <property type="entry name" value="NAD(P)-binding Rossmann-like Domain"/>
    <property type="match status" value="1"/>
</dbReference>
<sequence length="254" mass="26113">MNRLSGKVIVVAGGGGIGSELARRYAAEGASIVLGDIDAAAAQTVVDEIVAAGGIATATELDGGDEASIYAIVDLACATYGGLDGFHANYASFADGAIAASVLDMPMDVYDEVMRVNARGHLLCTRAALPKMIERGGGVMLYTSSGSAYVPMPIRPAYAMSKSAIHALMRTVAIKHGPDGIRANVIAPGIIMHEKLEANASPGLKEWAFGRNAVKARLGRPADIAATGAMLMSDEGAYITGQVLSIDGGSSMRQ</sequence>
<proteinExistence type="inferred from homology"/>
<dbReference type="SUPFAM" id="SSF51735">
    <property type="entry name" value="NAD(P)-binding Rossmann-fold domains"/>
    <property type="match status" value="1"/>
</dbReference>
<keyword evidence="2" id="KW-0560">Oxidoreductase</keyword>
<dbReference type="InterPro" id="IPR036291">
    <property type="entry name" value="NAD(P)-bd_dom_sf"/>
</dbReference>
<evidence type="ECO:0000256" key="1">
    <source>
        <dbReference type="ARBA" id="ARBA00006484"/>
    </source>
</evidence>
<dbReference type="PRINTS" id="PR00081">
    <property type="entry name" value="GDHRDH"/>
</dbReference>
<dbReference type="AlphaFoldDB" id="A0A437M6I3"/>
<keyword evidence="4" id="KW-1185">Reference proteome</keyword>
<comment type="caution">
    <text evidence="3">The sequence shown here is derived from an EMBL/GenBank/DDBJ whole genome shotgun (WGS) entry which is preliminary data.</text>
</comment>
<dbReference type="PANTHER" id="PTHR24321:SF14">
    <property type="entry name" value="SHORT-CHAIN TYPE DEHYDROGENASE_REDUCTASE BLR2146-RELATED"/>
    <property type="match status" value="1"/>
</dbReference>
<dbReference type="PANTHER" id="PTHR24321">
    <property type="entry name" value="DEHYDROGENASES, SHORT CHAIN"/>
    <property type="match status" value="1"/>
</dbReference>
<dbReference type="InterPro" id="IPR002347">
    <property type="entry name" value="SDR_fam"/>
</dbReference>
<dbReference type="CDD" id="cd05233">
    <property type="entry name" value="SDR_c"/>
    <property type="match status" value="1"/>
</dbReference>
<dbReference type="GO" id="GO:0016491">
    <property type="term" value="F:oxidoreductase activity"/>
    <property type="evidence" value="ECO:0007669"/>
    <property type="project" value="UniProtKB-KW"/>
</dbReference>
<dbReference type="EMBL" id="SACN01000001">
    <property type="protein sequence ID" value="RVT93165.1"/>
    <property type="molecule type" value="Genomic_DNA"/>
</dbReference>
<comment type="similarity">
    <text evidence="1">Belongs to the short-chain dehydrogenases/reductases (SDR) family.</text>
</comment>
<gene>
    <name evidence="3" type="ORF">EOD43_04550</name>
</gene>
<reference evidence="3 4" key="1">
    <citation type="submission" date="2019-01" db="EMBL/GenBank/DDBJ databases">
        <authorList>
            <person name="Chen W.-M."/>
        </authorList>
    </citation>
    <scope>NUCLEOTIDE SEQUENCE [LARGE SCALE GENOMIC DNA]</scope>
    <source>
        <strain evidence="3 4">CCP-7</strain>
    </source>
</reference>